<organism evidence="1 2">
    <name type="scientific">Octopus sinensis</name>
    <name type="common">East Asian common octopus</name>
    <dbReference type="NCBI Taxonomy" id="2607531"/>
    <lineage>
        <taxon>Eukaryota</taxon>
        <taxon>Metazoa</taxon>
        <taxon>Spiralia</taxon>
        <taxon>Lophotrochozoa</taxon>
        <taxon>Mollusca</taxon>
        <taxon>Cephalopoda</taxon>
        <taxon>Coleoidea</taxon>
        <taxon>Octopodiformes</taxon>
        <taxon>Octopoda</taxon>
        <taxon>Incirrata</taxon>
        <taxon>Octopodidae</taxon>
        <taxon>Octopus</taxon>
    </lineage>
</organism>
<dbReference type="Proteomes" id="UP000515154">
    <property type="component" value="Linkage group LG17"/>
</dbReference>
<accession>A0A7E6FF10</accession>
<dbReference type="RefSeq" id="XP_036366339.1">
    <property type="nucleotide sequence ID" value="XM_036510446.1"/>
</dbReference>
<sequence length="94" mass="11065">MLYINPSCEVREKREKRYRSCFHKPEILQSVNSENTFHAACERNWLLFYGRHSLAKCCPIGITRSIRSVSSVSPLRLLSLYFTCKTSHTFSNRY</sequence>
<evidence type="ECO:0000313" key="1">
    <source>
        <dbReference type="Proteomes" id="UP000515154"/>
    </source>
</evidence>
<protein>
    <submittedName>
        <fullName evidence="2">Uncharacterized protein LOC115220947 isoform X2</fullName>
    </submittedName>
</protein>
<keyword evidence="1" id="KW-1185">Reference proteome</keyword>
<dbReference type="AlphaFoldDB" id="A0A7E6FF10"/>
<name>A0A7E6FF10_9MOLL</name>
<proteinExistence type="predicted"/>
<evidence type="ECO:0000313" key="2">
    <source>
        <dbReference type="RefSeq" id="XP_036366339.1"/>
    </source>
</evidence>
<reference evidence="2" key="1">
    <citation type="submission" date="2025-08" db="UniProtKB">
        <authorList>
            <consortium name="RefSeq"/>
        </authorList>
    </citation>
    <scope>IDENTIFICATION</scope>
</reference>
<gene>
    <name evidence="2" type="primary">LOC115220947</name>
</gene>